<reference evidence="2" key="1">
    <citation type="submission" date="2024-06" db="EMBL/GenBank/DDBJ databases">
        <title>Draft Genome Sequence of Deinococcus sonorensis Type Strain KR-87, a Biofilm Producing Representative of the Genus Deinococcus.</title>
        <authorList>
            <person name="Boren L.S."/>
            <person name="Grosso R.A."/>
            <person name="Hugenberg-Cox A.N."/>
            <person name="Hill J.T.E."/>
            <person name="Albert C.M."/>
            <person name="Tuohy J.M."/>
        </authorList>
    </citation>
    <scope>NUCLEOTIDE SEQUENCE</scope>
    <source>
        <strain evidence="2">KR-87</strain>
        <plasmid evidence="2">pDson01</plasmid>
    </source>
</reference>
<evidence type="ECO:0000313" key="2">
    <source>
        <dbReference type="EMBL" id="XBV83810.1"/>
    </source>
</evidence>
<dbReference type="RefSeq" id="WP_350241569.1">
    <property type="nucleotide sequence ID" value="NZ_CP158297.1"/>
</dbReference>
<keyword evidence="1" id="KW-0812">Transmembrane</keyword>
<sequence>MHALVLLHVLASIIGIGPTFFMLVLYRRDQSAADLVASLKLIHALEYFPKIGGTLAVLSGLLLTFTGSYGPFTQLWLLGSLVLYITVQVVVIALLGPLTKRLSAWSASTSSSRLTTDATSWLASAHRLTWVANGLAVLLVGLMVLKPR</sequence>
<evidence type="ECO:0000256" key="1">
    <source>
        <dbReference type="SAM" id="Phobius"/>
    </source>
</evidence>
<proteinExistence type="predicted"/>
<dbReference type="KEGG" id="dsc:ABOD76_01795"/>
<feature type="transmembrane region" description="Helical" evidence="1">
    <location>
        <begin position="6"/>
        <end position="26"/>
    </location>
</feature>
<keyword evidence="1" id="KW-1133">Transmembrane helix</keyword>
<dbReference type="AlphaFoldDB" id="A0AAU7U593"/>
<keyword evidence="2" id="KW-0614">Plasmid</keyword>
<keyword evidence="1" id="KW-0472">Membrane</keyword>
<feature type="transmembrane region" description="Helical" evidence="1">
    <location>
        <begin position="47"/>
        <end position="69"/>
    </location>
</feature>
<dbReference type="EMBL" id="CP158297">
    <property type="protein sequence ID" value="XBV83810.1"/>
    <property type="molecule type" value="Genomic_DNA"/>
</dbReference>
<geneLocation type="plasmid" evidence="2">
    <name>pDson01</name>
</geneLocation>
<gene>
    <name evidence="2" type="ORF">ABOD76_01795</name>
</gene>
<feature type="transmembrane region" description="Helical" evidence="1">
    <location>
        <begin position="128"/>
        <end position="145"/>
    </location>
</feature>
<accession>A0AAU7U593</accession>
<feature type="transmembrane region" description="Helical" evidence="1">
    <location>
        <begin position="75"/>
        <end position="96"/>
    </location>
</feature>
<protein>
    <submittedName>
        <fullName evidence="2">DUF2269 family protein</fullName>
    </submittedName>
</protein>
<organism evidence="2">
    <name type="scientific">Deinococcus sonorensis KR-87</name>
    <dbReference type="NCBI Taxonomy" id="694439"/>
    <lineage>
        <taxon>Bacteria</taxon>
        <taxon>Thermotogati</taxon>
        <taxon>Deinococcota</taxon>
        <taxon>Deinococci</taxon>
        <taxon>Deinococcales</taxon>
        <taxon>Deinococcaceae</taxon>
        <taxon>Deinococcus</taxon>
    </lineage>
</organism>
<name>A0AAU7U593_9DEIO</name>
<dbReference type="InterPro" id="IPR018729">
    <property type="entry name" value="DUF2269_transmembrane"/>
</dbReference>
<dbReference type="Pfam" id="PF10027">
    <property type="entry name" value="DUF2269"/>
    <property type="match status" value="1"/>
</dbReference>